<feature type="transmembrane region" description="Helical" evidence="6">
    <location>
        <begin position="134"/>
        <end position="155"/>
    </location>
</feature>
<evidence type="ECO:0000313" key="9">
    <source>
        <dbReference type="Proteomes" id="UP000186341"/>
    </source>
</evidence>
<dbReference type="RefSeq" id="WP_075819609.1">
    <property type="nucleotide sequence ID" value="NZ_CAOUMU010000003.1"/>
</dbReference>
<evidence type="ECO:0000256" key="4">
    <source>
        <dbReference type="ARBA" id="ARBA00022989"/>
    </source>
</evidence>
<protein>
    <recommendedName>
        <fullName evidence="7">Putative aromatic acid exporter C-terminal domain-containing protein</fullName>
    </recommendedName>
</protein>
<dbReference type="AlphaFoldDB" id="A0A1U7NFS1"/>
<evidence type="ECO:0000256" key="3">
    <source>
        <dbReference type="ARBA" id="ARBA00022692"/>
    </source>
</evidence>
<comment type="subcellular location">
    <subcellularLocation>
        <location evidence="1">Cell membrane</location>
        <topology evidence="1">Multi-pass membrane protein</topology>
    </subcellularLocation>
</comment>
<dbReference type="OrthoDB" id="357521at2"/>
<proteinExistence type="predicted"/>
<evidence type="ECO:0000256" key="5">
    <source>
        <dbReference type="ARBA" id="ARBA00023136"/>
    </source>
</evidence>
<feature type="transmembrane region" description="Helical" evidence="6">
    <location>
        <begin position="62"/>
        <end position="84"/>
    </location>
</feature>
<organism evidence="8 9">
    <name type="scientific">Ileibacterium valens</name>
    <dbReference type="NCBI Taxonomy" id="1862668"/>
    <lineage>
        <taxon>Bacteria</taxon>
        <taxon>Bacillati</taxon>
        <taxon>Bacillota</taxon>
        <taxon>Erysipelotrichia</taxon>
        <taxon>Erysipelotrichales</taxon>
        <taxon>Erysipelotrichaceae</taxon>
        <taxon>Ileibacterium</taxon>
    </lineage>
</organism>
<dbReference type="Proteomes" id="UP000186341">
    <property type="component" value="Unassembled WGS sequence"/>
</dbReference>
<dbReference type="EMBL" id="MPJW01000136">
    <property type="protein sequence ID" value="OLU39402.1"/>
    <property type="molecule type" value="Genomic_DNA"/>
</dbReference>
<evidence type="ECO:0000256" key="1">
    <source>
        <dbReference type="ARBA" id="ARBA00004651"/>
    </source>
</evidence>
<dbReference type="Pfam" id="PF06081">
    <property type="entry name" value="ArAE_1"/>
    <property type="match status" value="1"/>
</dbReference>
<dbReference type="InterPro" id="IPR021062">
    <property type="entry name" value="ArAE_1_C"/>
</dbReference>
<sequence>MNPFDLLDRDAHQLKIHLINALKIGCGSALAIFIAMGFGLPGPASAGTITLLTLIAQTRKDTVLLILRRLVSYVFTVLICWIVFQTVADTYIAYAIFLVIIVFLLEMLGWQSTLSVNAVIGAQFLVNQEFTFEFASYQLALLLIGISIALIFNLLQPDLTEKENLKLRLEKIECEMKEVVSEVAQSLLQKEKIHERREYLPKLHSDLLKSIEEASRFQKNSFKSEDKWFLPYFEMRLEQCLILEELYEHTRSISLNPQGTHAIVDYMDSLIEFISVHDEPGNKLTECLELKKDILAGKYRMESFESEAMLLFVIFDVEKFVELKIEFVTKLSKEQMDSYKKLKEIC</sequence>
<dbReference type="GO" id="GO:0005886">
    <property type="term" value="C:plasma membrane"/>
    <property type="evidence" value="ECO:0007669"/>
    <property type="project" value="UniProtKB-SubCell"/>
</dbReference>
<keyword evidence="4 6" id="KW-1133">Transmembrane helix</keyword>
<name>A0A1U7NFS1_9FIRM</name>
<keyword evidence="5 6" id="KW-0472">Membrane</keyword>
<evidence type="ECO:0000256" key="2">
    <source>
        <dbReference type="ARBA" id="ARBA00022475"/>
    </source>
</evidence>
<keyword evidence="9" id="KW-1185">Reference proteome</keyword>
<accession>A0A1U7NFS1</accession>
<keyword evidence="3 6" id="KW-0812">Transmembrane</keyword>
<dbReference type="Gene3D" id="1.20.120.940">
    <property type="entry name" value="Putative aromatic acid exporter, C-terminal domain"/>
    <property type="match status" value="1"/>
</dbReference>
<feature type="transmembrane region" description="Helical" evidence="6">
    <location>
        <begin position="91"/>
        <end position="110"/>
    </location>
</feature>
<dbReference type="GeneID" id="82202914"/>
<dbReference type="Pfam" id="PF11728">
    <property type="entry name" value="ArAE_1_C"/>
    <property type="match status" value="1"/>
</dbReference>
<feature type="transmembrane region" description="Helical" evidence="6">
    <location>
        <begin position="21"/>
        <end position="42"/>
    </location>
</feature>
<dbReference type="InterPro" id="IPR052984">
    <property type="entry name" value="UPF0421"/>
</dbReference>
<evidence type="ECO:0000259" key="7">
    <source>
        <dbReference type="Pfam" id="PF11728"/>
    </source>
</evidence>
<dbReference type="PANTHER" id="PTHR40064:SF1">
    <property type="entry name" value="MEMBRANE PROTEIN"/>
    <property type="match status" value="1"/>
</dbReference>
<keyword evidence="2" id="KW-1003">Cell membrane</keyword>
<dbReference type="PANTHER" id="PTHR40064">
    <property type="entry name" value="MEMBRANE PROTEIN-RELATED"/>
    <property type="match status" value="1"/>
</dbReference>
<gene>
    <name evidence="8" type="ORF">BO222_06850</name>
</gene>
<dbReference type="InterPro" id="IPR010343">
    <property type="entry name" value="ArAE_1"/>
</dbReference>
<reference evidence="8 9" key="1">
    <citation type="submission" date="2016-11" db="EMBL/GenBank/DDBJ databases">
        <title>Description of two novel members of the family Erysipelotrichaceae: Ileibacterium lipovorans gen. nov., sp. nov. and Dubosiella newyorkensis, gen. nov., sp. nov.</title>
        <authorList>
            <person name="Cox L.M."/>
            <person name="Sohn J."/>
            <person name="Tyrrell K.L."/>
            <person name="Citron D.M."/>
            <person name="Lawson P.A."/>
            <person name="Patel N.B."/>
            <person name="Iizumi T."/>
            <person name="Perez-Perez G.I."/>
            <person name="Goldstein E.J."/>
            <person name="Blaser M.J."/>
        </authorList>
    </citation>
    <scope>NUCLEOTIDE SEQUENCE [LARGE SCALE GENOMIC DNA]</scope>
    <source>
        <strain evidence="8 9">NYU-BL-A3</strain>
    </source>
</reference>
<evidence type="ECO:0000256" key="6">
    <source>
        <dbReference type="SAM" id="Phobius"/>
    </source>
</evidence>
<evidence type="ECO:0000313" key="8">
    <source>
        <dbReference type="EMBL" id="OLU39402.1"/>
    </source>
</evidence>
<comment type="caution">
    <text evidence="8">The sequence shown here is derived from an EMBL/GenBank/DDBJ whole genome shotgun (WGS) entry which is preliminary data.</text>
</comment>
<feature type="domain" description="Putative aromatic acid exporter C-terminal" evidence="7">
    <location>
        <begin position="164"/>
        <end position="324"/>
    </location>
</feature>
<dbReference type="InterPro" id="IPR038323">
    <property type="entry name" value="ArAE_1_C_sf"/>
</dbReference>